<feature type="compositionally biased region" description="Basic and acidic residues" evidence="1">
    <location>
        <begin position="426"/>
        <end position="438"/>
    </location>
</feature>
<reference evidence="2" key="1">
    <citation type="journal article" date="2022" name="Int. J. Mol. Sci.">
        <title>Draft Genome of Tanacetum Coccineum: Genomic Comparison of Closely Related Tanacetum-Family Plants.</title>
        <authorList>
            <person name="Yamashiro T."/>
            <person name="Shiraishi A."/>
            <person name="Nakayama K."/>
            <person name="Satake H."/>
        </authorList>
    </citation>
    <scope>NUCLEOTIDE SEQUENCE</scope>
</reference>
<feature type="region of interest" description="Disordered" evidence="1">
    <location>
        <begin position="293"/>
        <end position="339"/>
    </location>
</feature>
<name>A0ABQ5CGX8_9ASTR</name>
<keyword evidence="3" id="KW-1185">Reference proteome</keyword>
<feature type="compositionally biased region" description="Acidic residues" evidence="1">
    <location>
        <begin position="464"/>
        <end position="473"/>
    </location>
</feature>
<feature type="compositionally biased region" description="Acidic residues" evidence="1">
    <location>
        <begin position="486"/>
        <end position="499"/>
    </location>
</feature>
<organism evidence="2 3">
    <name type="scientific">Tanacetum coccineum</name>
    <dbReference type="NCBI Taxonomy" id="301880"/>
    <lineage>
        <taxon>Eukaryota</taxon>
        <taxon>Viridiplantae</taxon>
        <taxon>Streptophyta</taxon>
        <taxon>Embryophyta</taxon>
        <taxon>Tracheophyta</taxon>
        <taxon>Spermatophyta</taxon>
        <taxon>Magnoliopsida</taxon>
        <taxon>eudicotyledons</taxon>
        <taxon>Gunneridae</taxon>
        <taxon>Pentapetalae</taxon>
        <taxon>asterids</taxon>
        <taxon>campanulids</taxon>
        <taxon>Asterales</taxon>
        <taxon>Asteraceae</taxon>
        <taxon>Asteroideae</taxon>
        <taxon>Anthemideae</taxon>
        <taxon>Anthemidinae</taxon>
        <taxon>Tanacetum</taxon>
    </lineage>
</organism>
<sequence>MEISIADQIALDDALVAPADRLKIGKCNLRLSSDVTSKEATLQVVYDVLKLTPFYKAFQVTADAPEIYMQEFWVSAYVHNRSVRFKMNNKKHILGLDQFRDILQICPKVGNKKFEEPPLEKEILAFLASLGHSGEIRKITDVNVNKLHQPWRSFAAIINKCLSGKPSYDSLRLSQAQILWGMYNKKKVDYAYLLWEDFTYQIENKNTKKGNAMYYPRFTKLIVNFVMAKDPSIPRRNKVNWHYARDDPMFTTINVISRNEDTQLYGAILPTELTNEDIRISESYKEYHAIASGKIPPKTKGSKKKADTDTTTKLKPPTVPKEKKEKTSGKGKQKTTELENISEAVLTEAEQLKIITKRSRKETHSSHASGSGADEGTGVTPGVPDAPDYDSEDDISWKSSDDDQDDEKAQDDDDEEQTESEDDGDDFIHPKLTTHDDEIIHEEETDEDDTFDPIVHTPSHISSSDDEDSDNDVEGTNVEGAKSDEDATYEEDQGNEAVEDTNTNLEGRDDVMTDVILPQVQATQEIEDTHVTLTPVNPDGQQQSSSVSSGFVSNMLNPNQDTGVDDIFEQHAEATSLIDTPVTAIVEPSFSAQTNRPPTPNPLVIQIQQPPILTPATTTSSSLQNLPINSHQHYHHVHFH</sequence>
<evidence type="ECO:0000313" key="2">
    <source>
        <dbReference type="EMBL" id="GJT25807.1"/>
    </source>
</evidence>
<feature type="region of interest" description="Disordered" evidence="1">
    <location>
        <begin position="535"/>
        <end position="558"/>
    </location>
</feature>
<dbReference type="EMBL" id="BQNB010014242">
    <property type="protein sequence ID" value="GJT25807.1"/>
    <property type="molecule type" value="Genomic_DNA"/>
</dbReference>
<comment type="caution">
    <text evidence="2">The sequence shown here is derived from an EMBL/GenBank/DDBJ whole genome shotgun (WGS) entry which is preliminary data.</text>
</comment>
<feature type="compositionally biased region" description="Acidic residues" evidence="1">
    <location>
        <begin position="439"/>
        <end position="451"/>
    </location>
</feature>
<feature type="region of interest" description="Disordered" evidence="1">
    <location>
        <begin position="356"/>
        <end position="509"/>
    </location>
</feature>
<feature type="compositionally biased region" description="Acidic residues" evidence="1">
    <location>
        <begin position="402"/>
        <end position="425"/>
    </location>
</feature>
<reference evidence="2" key="2">
    <citation type="submission" date="2022-01" db="EMBL/GenBank/DDBJ databases">
        <authorList>
            <person name="Yamashiro T."/>
            <person name="Shiraishi A."/>
            <person name="Satake H."/>
            <person name="Nakayama K."/>
        </authorList>
    </citation>
    <scope>NUCLEOTIDE SEQUENCE</scope>
</reference>
<feature type="compositionally biased region" description="Low complexity" evidence="1">
    <location>
        <begin position="540"/>
        <end position="553"/>
    </location>
</feature>
<evidence type="ECO:0000256" key="1">
    <source>
        <dbReference type="SAM" id="MobiDB-lite"/>
    </source>
</evidence>
<protein>
    <submittedName>
        <fullName evidence="2">Uncharacterized protein</fullName>
    </submittedName>
</protein>
<evidence type="ECO:0000313" key="3">
    <source>
        <dbReference type="Proteomes" id="UP001151760"/>
    </source>
</evidence>
<proteinExistence type="predicted"/>
<accession>A0ABQ5CGX8</accession>
<gene>
    <name evidence="2" type="ORF">Tco_0895744</name>
</gene>
<dbReference type="Proteomes" id="UP001151760">
    <property type="component" value="Unassembled WGS sequence"/>
</dbReference>